<dbReference type="InterPro" id="IPR001709">
    <property type="entry name" value="Flavoprot_Pyr_Nucl_cyt_Rdtase"/>
</dbReference>
<dbReference type="InterPro" id="IPR017927">
    <property type="entry name" value="FAD-bd_FR_type"/>
</dbReference>
<accession>A0A504JKG4</accession>
<name>A0A504JKG4_9FLAO</name>
<dbReference type="Gene3D" id="3.40.50.80">
    <property type="entry name" value="Nucleotide-binding domain of ferredoxin-NADP reductase (FNR) module"/>
    <property type="match status" value="1"/>
</dbReference>
<evidence type="ECO:0000259" key="4">
    <source>
        <dbReference type="PROSITE" id="PS50902"/>
    </source>
</evidence>
<dbReference type="OrthoDB" id="9789468at2"/>
<dbReference type="PANTHER" id="PTHR19384">
    <property type="entry name" value="NITRIC OXIDE SYNTHASE-RELATED"/>
    <property type="match status" value="1"/>
</dbReference>
<dbReference type="PROSITE" id="PS50902">
    <property type="entry name" value="FLAVODOXIN_LIKE"/>
    <property type="match status" value="1"/>
</dbReference>
<evidence type="ECO:0000313" key="6">
    <source>
        <dbReference type="EMBL" id="TPN87021.1"/>
    </source>
</evidence>
<feature type="transmembrane region" description="Helical" evidence="3">
    <location>
        <begin position="12"/>
        <end position="33"/>
    </location>
</feature>
<feature type="transmembrane region" description="Helical" evidence="3">
    <location>
        <begin position="343"/>
        <end position="365"/>
    </location>
</feature>
<keyword evidence="3" id="KW-0472">Membrane</keyword>
<dbReference type="Proteomes" id="UP000315540">
    <property type="component" value="Unassembled WGS sequence"/>
</dbReference>
<dbReference type="Pfam" id="PF03929">
    <property type="entry name" value="PepSY_TM"/>
    <property type="match status" value="1"/>
</dbReference>
<dbReference type="PROSITE" id="PS51384">
    <property type="entry name" value="FAD_FR"/>
    <property type="match status" value="1"/>
</dbReference>
<dbReference type="EMBL" id="VFWZ01000002">
    <property type="protein sequence ID" value="TPN87021.1"/>
    <property type="molecule type" value="Genomic_DNA"/>
</dbReference>
<evidence type="ECO:0000256" key="1">
    <source>
        <dbReference type="ARBA" id="ARBA00022630"/>
    </source>
</evidence>
<dbReference type="SUPFAM" id="SSF52218">
    <property type="entry name" value="Flavoproteins"/>
    <property type="match status" value="1"/>
</dbReference>
<dbReference type="InterPro" id="IPR001094">
    <property type="entry name" value="Flavdoxin-like"/>
</dbReference>
<sequence length="732" mass="82910">MTISIWRYSHLVLAISSSLFLCIASVTGIILAFEPITNAVHAHTIKESENLTLAEVIPTLKANYEEVINFEINANDAVIASVITKDGQSETIYIDPLTGKKLGTPTEKAAIFKFATNLHRSLFLKSIGRFFVGLISFLLIIIVITGIFLILKRQGGIRHFFAKIEKEYFAQYYHVTLGRFLFIPVLIVAATGVYLSLERFSIIPKTTISHDLEDSHFTSSHKITIQDFEIFKTTLLKDVKSVEFPFSEAPEDYFLAKLSDRELIINQFDGSIISEQPYPFVAFASSWSSLLHTGQGSPVWSIILLITSCALLFFMYSGFTLTIKRRKNSPHNMFNAKKDEAEYIILVGSETGSTFMFANLFASALSTIGKKVFISELNTYTLYQKAQYLIIFTSTYGIGEPPANAKKFEYLFKKITPIHPLQYAVVGLGSLAYPHFCQYALNIDKLLGTSSKLESILDPYKINNQSFTAFKDWVSHWNTKTGITLKIESPSKKRKIKQQLFTVIERSERNTDDTFLLRLRPQHHINFESGDLLAFYPKEDQVERLYSIGKVDNDLLLAIKKHEFGICSNYFSKLTPKETIKAVIKRNPDFHLPNTQKEIILIANGTGIAPFLGMILNHQNFDKTHLFWGGRTKTSIKIYDDLLRQGVSSKKISSLHLAYSQEEEKKEYIQDLVAKESRLVANALHNNGIVMICGSIAMQKDIIKTLETIVTTELGTPLANFQRKNQIKMDCY</sequence>
<evidence type="ECO:0000259" key="5">
    <source>
        <dbReference type="PROSITE" id="PS51384"/>
    </source>
</evidence>
<protein>
    <recommendedName>
        <fullName evidence="2">NADPH--hemoprotein reductase</fullName>
        <ecNumber evidence="2">1.6.2.4</ecNumber>
    </recommendedName>
</protein>
<dbReference type="GO" id="GO:0010181">
    <property type="term" value="F:FMN binding"/>
    <property type="evidence" value="ECO:0007669"/>
    <property type="project" value="InterPro"/>
</dbReference>
<dbReference type="InterPro" id="IPR008254">
    <property type="entry name" value="Flavodoxin/NO_synth"/>
</dbReference>
<dbReference type="InterPro" id="IPR017938">
    <property type="entry name" value="Riboflavin_synthase-like_b-brl"/>
</dbReference>
<gene>
    <name evidence="6" type="ORF">FHK87_05365</name>
</gene>
<dbReference type="AlphaFoldDB" id="A0A504JKG4"/>
<dbReference type="SUPFAM" id="SSF63380">
    <property type="entry name" value="Riboflavin synthase domain-like"/>
    <property type="match status" value="1"/>
</dbReference>
<dbReference type="Gene3D" id="2.40.30.10">
    <property type="entry name" value="Translation factors"/>
    <property type="match status" value="1"/>
</dbReference>
<dbReference type="GO" id="GO:0050660">
    <property type="term" value="F:flavin adenine dinucleotide binding"/>
    <property type="evidence" value="ECO:0007669"/>
    <property type="project" value="TreeGrafter"/>
</dbReference>
<feature type="domain" description="Flavodoxin-like" evidence="4">
    <location>
        <begin position="343"/>
        <end position="482"/>
    </location>
</feature>
<keyword evidence="1" id="KW-0285">Flavoprotein</keyword>
<reference evidence="6 7" key="1">
    <citation type="submission" date="2019-06" db="EMBL/GenBank/DDBJ databases">
        <authorList>
            <person name="Meng X."/>
        </authorList>
    </citation>
    <scope>NUCLEOTIDE SEQUENCE [LARGE SCALE GENOMIC DNA]</scope>
    <source>
        <strain evidence="6 7">M625</strain>
    </source>
</reference>
<dbReference type="SUPFAM" id="SSF52343">
    <property type="entry name" value="Ferredoxin reductase-like, C-terminal NADP-linked domain"/>
    <property type="match status" value="1"/>
</dbReference>
<keyword evidence="3" id="KW-0812">Transmembrane</keyword>
<dbReference type="Gene3D" id="3.40.50.360">
    <property type="match status" value="1"/>
</dbReference>
<dbReference type="GO" id="GO:0005829">
    <property type="term" value="C:cytosol"/>
    <property type="evidence" value="ECO:0007669"/>
    <property type="project" value="TreeGrafter"/>
</dbReference>
<feature type="transmembrane region" description="Helical" evidence="3">
    <location>
        <begin position="130"/>
        <end position="151"/>
    </location>
</feature>
<dbReference type="PRINTS" id="PR00369">
    <property type="entry name" value="FLAVODOXIN"/>
</dbReference>
<evidence type="ECO:0000313" key="7">
    <source>
        <dbReference type="Proteomes" id="UP000315540"/>
    </source>
</evidence>
<dbReference type="InterPro" id="IPR039261">
    <property type="entry name" value="FNR_nucleotide-bd"/>
</dbReference>
<keyword evidence="7" id="KW-1185">Reference proteome</keyword>
<feature type="domain" description="FAD-binding FR-type" evidence="5">
    <location>
        <begin position="496"/>
        <end position="593"/>
    </location>
</feature>
<dbReference type="GO" id="GO:0003958">
    <property type="term" value="F:NADPH-hemoprotein reductase activity"/>
    <property type="evidence" value="ECO:0007669"/>
    <property type="project" value="UniProtKB-EC"/>
</dbReference>
<evidence type="ECO:0000256" key="2">
    <source>
        <dbReference type="ARBA" id="ARBA00023797"/>
    </source>
</evidence>
<comment type="caution">
    <text evidence="6">The sequence shown here is derived from an EMBL/GenBank/DDBJ whole genome shotgun (WGS) entry which is preliminary data.</text>
</comment>
<dbReference type="PRINTS" id="PR00371">
    <property type="entry name" value="FPNCR"/>
</dbReference>
<proteinExistence type="predicted"/>
<dbReference type="RefSeq" id="WP_140591015.1">
    <property type="nucleotide sequence ID" value="NZ_VFWZ01000002.1"/>
</dbReference>
<feature type="transmembrane region" description="Helical" evidence="3">
    <location>
        <begin position="299"/>
        <end position="323"/>
    </location>
</feature>
<dbReference type="EC" id="1.6.2.4" evidence="2"/>
<dbReference type="InterPro" id="IPR001433">
    <property type="entry name" value="OxRdtase_FAD/NAD-bd"/>
</dbReference>
<feature type="transmembrane region" description="Helical" evidence="3">
    <location>
        <begin position="172"/>
        <end position="195"/>
    </location>
</feature>
<keyword evidence="3" id="KW-1133">Transmembrane helix</keyword>
<dbReference type="Pfam" id="PF00258">
    <property type="entry name" value="Flavodoxin_1"/>
    <property type="match status" value="1"/>
</dbReference>
<dbReference type="Pfam" id="PF00175">
    <property type="entry name" value="NAD_binding_1"/>
    <property type="match status" value="1"/>
</dbReference>
<dbReference type="InterPro" id="IPR005625">
    <property type="entry name" value="PepSY-ass_TM"/>
</dbReference>
<dbReference type="PANTHER" id="PTHR19384:SF17">
    <property type="entry name" value="NADPH--CYTOCHROME P450 REDUCTASE"/>
    <property type="match status" value="1"/>
</dbReference>
<evidence type="ECO:0000256" key="3">
    <source>
        <dbReference type="SAM" id="Phobius"/>
    </source>
</evidence>
<organism evidence="6 7">
    <name type="scientific">Aquimarina algicola</name>
    <dbReference type="NCBI Taxonomy" id="2589995"/>
    <lineage>
        <taxon>Bacteria</taxon>
        <taxon>Pseudomonadati</taxon>
        <taxon>Bacteroidota</taxon>
        <taxon>Flavobacteriia</taxon>
        <taxon>Flavobacteriales</taxon>
        <taxon>Flavobacteriaceae</taxon>
        <taxon>Aquimarina</taxon>
    </lineage>
</organism>
<dbReference type="InterPro" id="IPR029039">
    <property type="entry name" value="Flavoprotein-like_sf"/>
</dbReference>